<evidence type="ECO:0000313" key="2">
    <source>
        <dbReference type="EMBL" id="OIQ95973.1"/>
    </source>
</evidence>
<protein>
    <submittedName>
        <fullName evidence="2">Uncharacterized protein</fullName>
    </submittedName>
</protein>
<keyword evidence="1" id="KW-0472">Membrane</keyword>
<accession>A0A1J5S6R4</accession>
<dbReference type="AlphaFoldDB" id="A0A1J5S6R4"/>
<evidence type="ECO:0000256" key="1">
    <source>
        <dbReference type="SAM" id="Phobius"/>
    </source>
</evidence>
<gene>
    <name evidence="2" type="ORF">GALL_219700</name>
</gene>
<sequence length="243" mass="27878">MTKRVLTFSAIQILALLLSFFVLAFALAGSHGRLYFSNAGGTVALIMTVILSIPLLYLFTQRHKLQNKKLLFIIATLLFVLAMTAIYVGLPNMTKQFIFDKDRINQVSLYKDNDLTVEFKLQPEMFNRVSVEAIINKGSDIEFTKFDLTIYNDKNEIVKPVFRPLAWDSLHSETIQMNSFFEINNFSKMNKFALSGQYSIEHTDSLKMQVEYTFTKNGQTVSNKKQFGVKVANHLTLEKLIEY</sequence>
<dbReference type="EMBL" id="MLJW01000156">
    <property type="protein sequence ID" value="OIQ95973.1"/>
    <property type="molecule type" value="Genomic_DNA"/>
</dbReference>
<proteinExistence type="predicted"/>
<reference evidence="2" key="1">
    <citation type="submission" date="2016-10" db="EMBL/GenBank/DDBJ databases">
        <title>Sequence of Gallionella enrichment culture.</title>
        <authorList>
            <person name="Poehlein A."/>
            <person name="Muehling M."/>
            <person name="Daniel R."/>
        </authorList>
    </citation>
    <scope>NUCLEOTIDE SEQUENCE</scope>
</reference>
<name>A0A1J5S6R4_9ZZZZ</name>
<organism evidence="2">
    <name type="scientific">mine drainage metagenome</name>
    <dbReference type="NCBI Taxonomy" id="410659"/>
    <lineage>
        <taxon>unclassified sequences</taxon>
        <taxon>metagenomes</taxon>
        <taxon>ecological metagenomes</taxon>
    </lineage>
</organism>
<feature type="transmembrane region" description="Helical" evidence="1">
    <location>
        <begin position="70"/>
        <end position="90"/>
    </location>
</feature>
<feature type="transmembrane region" description="Helical" evidence="1">
    <location>
        <begin position="38"/>
        <end position="58"/>
    </location>
</feature>
<comment type="caution">
    <text evidence="2">The sequence shown here is derived from an EMBL/GenBank/DDBJ whole genome shotgun (WGS) entry which is preliminary data.</text>
</comment>
<keyword evidence="1" id="KW-1133">Transmembrane helix</keyword>
<keyword evidence="1" id="KW-0812">Transmembrane</keyword>